<evidence type="ECO:0008006" key="7">
    <source>
        <dbReference type="Google" id="ProtNLM"/>
    </source>
</evidence>
<dbReference type="Gene3D" id="2.130.10.10">
    <property type="entry name" value="YVTN repeat-like/Quinoprotein amine dehydrogenase"/>
    <property type="match status" value="2"/>
</dbReference>
<accession>A0AAF3FMU9</accession>
<protein>
    <recommendedName>
        <fullName evidence="7">WD_REPEATS_REGION domain-containing protein</fullName>
    </recommendedName>
</protein>
<dbReference type="SMART" id="SM00320">
    <property type="entry name" value="WD40"/>
    <property type="match status" value="7"/>
</dbReference>
<dbReference type="WBParaSite" id="MBELARI_LOCUS8244">
    <property type="protein sequence ID" value="MBELARI_LOCUS8244"/>
    <property type="gene ID" value="MBELARI_LOCUS8244"/>
</dbReference>
<dbReference type="AlphaFoldDB" id="A0AAF3FMU9"/>
<organism evidence="5 6">
    <name type="scientific">Mesorhabditis belari</name>
    <dbReference type="NCBI Taxonomy" id="2138241"/>
    <lineage>
        <taxon>Eukaryota</taxon>
        <taxon>Metazoa</taxon>
        <taxon>Ecdysozoa</taxon>
        <taxon>Nematoda</taxon>
        <taxon>Chromadorea</taxon>
        <taxon>Rhabditida</taxon>
        <taxon>Rhabditina</taxon>
        <taxon>Rhabditomorpha</taxon>
        <taxon>Rhabditoidea</taxon>
        <taxon>Rhabditidae</taxon>
        <taxon>Mesorhabditinae</taxon>
        <taxon>Mesorhabditis</taxon>
    </lineage>
</organism>
<evidence type="ECO:0000256" key="3">
    <source>
        <dbReference type="PROSITE-ProRule" id="PRU00221"/>
    </source>
</evidence>
<feature type="repeat" description="WD" evidence="3">
    <location>
        <begin position="460"/>
        <end position="503"/>
    </location>
</feature>
<feature type="repeat" description="WD" evidence="3">
    <location>
        <begin position="220"/>
        <end position="259"/>
    </location>
</feature>
<dbReference type="CDD" id="cd00200">
    <property type="entry name" value="WD40"/>
    <property type="match status" value="1"/>
</dbReference>
<dbReference type="PROSITE" id="PS00678">
    <property type="entry name" value="WD_REPEATS_1"/>
    <property type="match status" value="1"/>
</dbReference>
<sequence>MEGFPDTNATLSLNTLKVQSMTEFNFKENKRGEDYEPTIGIENLIEGTSSIPEALYILHHFTQFAVDQATLATRATANQKEAEARIVQLEQQSFINEQLLESVIIDHNIVDEISRVVEAQNRRKTSRTQSRGSSSARANSPSQANGNDDSPLHDYKVRRRTATADELLYPQEGETNGTTNETALLSERSTTEDRHKRRNKKGRIVSASGGGVRIVKTALLDGHVKPVLSIDGNENFLITGSKDRLAKVWDLERGEEIATLGVHPNNVHAVRFVPNSHLAISASMYQMRVWDLREMKCVRLLQSSGQVVEGDGGSIGSRQNTVPFLETVVNAIEIDPTGELLFSSFCGDVRVWCLSKMASFGRLVGAAHSPRSEVSCLSVAVNPERNVCNVFTGSRDHYVKMYALPTTGEGVHEAAVEFNPPHYDNVTCIVSYDQHIYTASKDMNIMKINLVDNKRDHLELKAHNSYVQGLCLAPLGSETLLASCCKEGTIKLWDVTSTRRMRLVETIEKAHSESINNICHSSGLLFTASSDTTVGVWRPNMSL</sequence>
<keyword evidence="1 3" id="KW-0853">WD repeat</keyword>
<dbReference type="InterPro" id="IPR019775">
    <property type="entry name" value="WD40_repeat_CS"/>
</dbReference>
<reference evidence="6" key="1">
    <citation type="submission" date="2024-02" db="UniProtKB">
        <authorList>
            <consortium name="WormBaseParasite"/>
        </authorList>
    </citation>
    <scope>IDENTIFICATION</scope>
</reference>
<evidence type="ECO:0000256" key="4">
    <source>
        <dbReference type="SAM" id="MobiDB-lite"/>
    </source>
</evidence>
<dbReference type="InterPro" id="IPR001680">
    <property type="entry name" value="WD40_rpt"/>
</dbReference>
<dbReference type="PANTHER" id="PTHR19848">
    <property type="entry name" value="WD40 REPEAT PROTEIN"/>
    <property type="match status" value="1"/>
</dbReference>
<evidence type="ECO:0000256" key="1">
    <source>
        <dbReference type="ARBA" id="ARBA00022574"/>
    </source>
</evidence>
<feature type="compositionally biased region" description="Polar residues" evidence="4">
    <location>
        <begin position="127"/>
        <end position="148"/>
    </location>
</feature>
<keyword evidence="2" id="KW-0677">Repeat</keyword>
<feature type="region of interest" description="Disordered" evidence="4">
    <location>
        <begin position="119"/>
        <end position="201"/>
    </location>
</feature>
<keyword evidence="5" id="KW-1185">Reference proteome</keyword>
<dbReference type="InterPro" id="IPR015943">
    <property type="entry name" value="WD40/YVTN_repeat-like_dom_sf"/>
</dbReference>
<name>A0AAF3FMU9_9BILA</name>
<proteinExistence type="predicted"/>
<dbReference type="PANTHER" id="PTHR19848:SF8">
    <property type="entry name" value="F-BOX AND WD REPEAT DOMAIN CONTAINING 7"/>
    <property type="match status" value="1"/>
</dbReference>
<dbReference type="InterPro" id="IPR036322">
    <property type="entry name" value="WD40_repeat_dom_sf"/>
</dbReference>
<evidence type="ECO:0000313" key="6">
    <source>
        <dbReference type="WBParaSite" id="MBELARI_LOCUS8244"/>
    </source>
</evidence>
<evidence type="ECO:0000313" key="5">
    <source>
        <dbReference type="Proteomes" id="UP000887575"/>
    </source>
</evidence>
<dbReference type="PROSITE" id="PS50294">
    <property type="entry name" value="WD_REPEATS_REGION"/>
    <property type="match status" value="1"/>
</dbReference>
<dbReference type="Proteomes" id="UP000887575">
    <property type="component" value="Unassembled WGS sequence"/>
</dbReference>
<dbReference type="SUPFAM" id="SSF50978">
    <property type="entry name" value="WD40 repeat-like"/>
    <property type="match status" value="1"/>
</dbReference>
<evidence type="ECO:0000256" key="2">
    <source>
        <dbReference type="ARBA" id="ARBA00022737"/>
    </source>
</evidence>
<dbReference type="PROSITE" id="PS50082">
    <property type="entry name" value="WD_REPEATS_2"/>
    <property type="match status" value="2"/>
</dbReference>
<feature type="compositionally biased region" description="Low complexity" evidence="4">
    <location>
        <begin position="172"/>
        <end position="182"/>
    </location>
</feature>
<dbReference type="Pfam" id="PF00400">
    <property type="entry name" value="WD40"/>
    <property type="match status" value="3"/>
</dbReference>